<dbReference type="STRING" id="1123498.VR7878_01216"/>
<dbReference type="Gene3D" id="1.10.1200.10">
    <property type="entry name" value="ACP-like"/>
    <property type="match status" value="1"/>
</dbReference>
<evidence type="ECO:0000313" key="2">
    <source>
        <dbReference type="EMBL" id="SJN55366.1"/>
    </source>
</evidence>
<dbReference type="InterPro" id="IPR009081">
    <property type="entry name" value="PP-bd_ACP"/>
</dbReference>
<dbReference type="InterPro" id="IPR036736">
    <property type="entry name" value="ACP-like_sf"/>
</dbReference>
<name>A0A1R4LFM2_VIBR1</name>
<evidence type="ECO:0000313" key="3">
    <source>
        <dbReference type="Proteomes" id="UP000188276"/>
    </source>
</evidence>
<gene>
    <name evidence="2" type="ORF">VR7878_01216</name>
</gene>
<dbReference type="Pfam" id="PF00550">
    <property type="entry name" value="PP-binding"/>
    <property type="match status" value="1"/>
</dbReference>
<reference evidence="3" key="1">
    <citation type="submission" date="2017-02" db="EMBL/GenBank/DDBJ databases">
        <authorList>
            <person name="Rodrigo-Torres L."/>
            <person name="Arahal R.D."/>
            <person name="Lucena T."/>
        </authorList>
    </citation>
    <scope>NUCLEOTIDE SEQUENCE [LARGE SCALE GENOMIC DNA]</scope>
    <source>
        <strain evidence="3">CECT 7878</strain>
    </source>
</reference>
<proteinExistence type="predicted"/>
<evidence type="ECO:0000259" key="1">
    <source>
        <dbReference type="Pfam" id="PF00550"/>
    </source>
</evidence>
<feature type="domain" description="Carrier" evidence="1">
    <location>
        <begin position="31"/>
        <end position="60"/>
    </location>
</feature>
<dbReference type="SUPFAM" id="SSF47336">
    <property type="entry name" value="ACP-like"/>
    <property type="match status" value="1"/>
</dbReference>
<keyword evidence="3" id="KW-1185">Reference proteome</keyword>
<accession>A0A1R4LFM2</accession>
<dbReference type="RefSeq" id="WP_077334389.1">
    <property type="nucleotide sequence ID" value="NZ_FULE01000015.1"/>
</dbReference>
<sequence length="62" mass="6946">MKNMNTASIQGNQNKSSALEHYISWLSEILEQSVSPDDNFLDIGGHSMIAISLNERIKKNLI</sequence>
<dbReference type="AlphaFoldDB" id="A0A1R4LFM2"/>
<dbReference type="EMBL" id="FULE01000015">
    <property type="protein sequence ID" value="SJN55366.1"/>
    <property type="molecule type" value="Genomic_DNA"/>
</dbReference>
<protein>
    <recommendedName>
        <fullName evidence="1">Carrier domain-containing protein</fullName>
    </recommendedName>
</protein>
<organism evidence="2 3">
    <name type="scientific">Vibrio ruber (strain DSM 16370 / JCM 11486 / BCRC 17186 / CECT 7878 / LMG 23124 / VR1)</name>
    <dbReference type="NCBI Taxonomy" id="1123498"/>
    <lineage>
        <taxon>Bacteria</taxon>
        <taxon>Pseudomonadati</taxon>
        <taxon>Pseudomonadota</taxon>
        <taxon>Gammaproteobacteria</taxon>
        <taxon>Vibrionales</taxon>
        <taxon>Vibrionaceae</taxon>
        <taxon>Vibrio</taxon>
    </lineage>
</organism>
<dbReference type="OrthoDB" id="9757559at2"/>
<dbReference type="Proteomes" id="UP000188276">
    <property type="component" value="Unassembled WGS sequence"/>
</dbReference>